<accession>A0ABN6J3U3</accession>
<dbReference type="CDD" id="cd00340">
    <property type="entry name" value="GSH_Peroxidase"/>
    <property type="match status" value="1"/>
</dbReference>
<protein>
    <recommendedName>
        <fullName evidence="4">Glutathione peroxidase</fullName>
    </recommendedName>
</protein>
<dbReference type="GO" id="GO:0004601">
    <property type="term" value="F:peroxidase activity"/>
    <property type="evidence" value="ECO:0007669"/>
    <property type="project" value="UniProtKB-KW"/>
</dbReference>
<reference evidence="6" key="1">
    <citation type="submission" date="2021-07" db="EMBL/GenBank/DDBJ databases">
        <title>Complete genome sequencing of a Clostridium isolate.</title>
        <authorList>
            <person name="Ueki A."/>
            <person name="Tonouchi A."/>
        </authorList>
    </citation>
    <scope>NUCLEOTIDE SEQUENCE [LARGE SCALE GENOMIC DNA]</scope>
    <source>
        <strain evidence="6">C5S11</strain>
    </source>
</reference>
<keyword evidence="3 4" id="KW-0560">Oxidoreductase</keyword>
<dbReference type="InterPro" id="IPR000889">
    <property type="entry name" value="Glutathione_peroxidase"/>
</dbReference>
<evidence type="ECO:0000256" key="4">
    <source>
        <dbReference type="RuleBase" id="RU000499"/>
    </source>
</evidence>
<evidence type="ECO:0000256" key="1">
    <source>
        <dbReference type="ARBA" id="ARBA00006926"/>
    </source>
</evidence>
<evidence type="ECO:0000256" key="2">
    <source>
        <dbReference type="ARBA" id="ARBA00022559"/>
    </source>
</evidence>
<name>A0ABN6J3U3_9CLOT</name>
<proteinExistence type="inferred from homology"/>
<evidence type="ECO:0000313" key="5">
    <source>
        <dbReference type="EMBL" id="BCZ48940.1"/>
    </source>
</evidence>
<comment type="similarity">
    <text evidence="1 4">Belongs to the glutathione peroxidase family.</text>
</comment>
<dbReference type="PANTHER" id="PTHR11592">
    <property type="entry name" value="GLUTATHIONE PEROXIDASE"/>
    <property type="match status" value="1"/>
</dbReference>
<dbReference type="InterPro" id="IPR036249">
    <property type="entry name" value="Thioredoxin-like_sf"/>
</dbReference>
<dbReference type="Pfam" id="PF00255">
    <property type="entry name" value="GSHPx"/>
    <property type="match status" value="1"/>
</dbReference>
<evidence type="ECO:0000313" key="6">
    <source>
        <dbReference type="Proteomes" id="UP000824633"/>
    </source>
</evidence>
<dbReference type="SUPFAM" id="SSF52833">
    <property type="entry name" value="Thioredoxin-like"/>
    <property type="match status" value="1"/>
</dbReference>
<dbReference type="PIRSF" id="PIRSF000303">
    <property type="entry name" value="Glutathion_perox"/>
    <property type="match status" value="1"/>
</dbReference>
<dbReference type="PRINTS" id="PR01011">
    <property type="entry name" value="GLUTPROXDASE"/>
</dbReference>
<sequence>MNIYDFKINSIDGPQINMENFKGKALLIVNIASKCGFTYQYEDLQKIYDKYKSKGFEIIGLPCNQFAEQEPGNNNEVKQFCMLNYGVTFPLSEKVEVRGSNAHPLFNYLASKAPFKGFDLNNPSAKLLHSMLKEDLPDYLIGDTIKWNFTKFLVDKEGNVMQRFESSVEPYEIAPFIEKLL</sequence>
<evidence type="ECO:0000256" key="3">
    <source>
        <dbReference type="ARBA" id="ARBA00023002"/>
    </source>
</evidence>
<dbReference type="Gene3D" id="3.40.30.10">
    <property type="entry name" value="Glutaredoxin"/>
    <property type="match status" value="1"/>
</dbReference>
<dbReference type="Proteomes" id="UP000824633">
    <property type="component" value="Chromosome"/>
</dbReference>
<gene>
    <name evidence="5" type="primary">bsaA</name>
    <name evidence="5" type="ORF">psyc5s11_50070</name>
</gene>
<dbReference type="EMBL" id="AP024849">
    <property type="protein sequence ID" value="BCZ48940.1"/>
    <property type="molecule type" value="Genomic_DNA"/>
</dbReference>
<dbReference type="PANTHER" id="PTHR11592:SF78">
    <property type="entry name" value="GLUTATHIONE PEROXIDASE"/>
    <property type="match status" value="1"/>
</dbReference>
<organism evidence="5 6">
    <name type="scientific">Clostridium gelidum</name>
    <dbReference type="NCBI Taxonomy" id="704125"/>
    <lineage>
        <taxon>Bacteria</taxon>
        <taxon>Bacillati</taxon>
        <taxon>Bacillota</taxon>
        <taxon>Clostridia</taxon>
        <taxon>Eubacteriales</taxon>
        <taxon>Clostridiaceae</taxon>
        <taxon>Clostridium</taxon>
    </lineage>
</organism>
<keyword evidence="2 4" id="KW-0575">Peroxidase</keyword>
<keyword evidence="6" id="KW-1185">Reference proteome</keyword>
<dbReference type="RefSeq" id="WP_224035165.1">
    <property type="nucleotide sequence ID" value="NZ_AP024849.1"/>
</dbReference>